<keyword evidence="1" id="KW-1133">Transmembrane helix</keyword>
<dbReference type="STRING" id="1444770.AF72_00825"/>
<reference evidence="2 3" key="1">
    <citation type="journal article" date="2014" name="Genome Announc.">
        <title>Draft Genome Sequence of Xylella fastidiosa Pear Leaf Scorch Strain in Taiwan.</title>
        <authorList>
            <person name="Su C.C."/>
            <person name="Deng W.L."/>
            <person name="Jan F.J."/>
            <person name="Chang C.J."/>
            <person name="Huang H."/>
            <person name="Chen J."/>
        </authorList>
    </citation>
    <scope>NUCLEOTIDE SEQUENCE [LARGE SCALE GENOMIC DNA]</scope>
    <source>
        <strain evidence="2 3">PLS229</strain>
    </source>
</reference>
<name>Z9JN83_9GAMM</name>
<dbReference type="PATRIC" id="fig|1444770.3.peg.195"/>
<gene>
    <name evidence="2" type="ORF">AF72_00825</name>
</gene>
<keyword evidence="1" id="KW-0812">Transmembrane</keyword>
<comment type="caution">
    <text evidence="2">The sequence shown here is derived from an EMBL/GenBank/DDBJ whole genome shotgun (WGS) entry which is preliminary data.</text>
</comment>
<evidence type="ECO:0000313" key="3">
    <source>
        <dbReference type="Proteomes" id="UP000020406"/>
    </source>
</evidence>
<organism evidence="2 3">
    <name type="scientific">Xylella taiwanensis</name>
    <dbReference type="NCBI Taxonomy" id="1444770"/>
    <lineage>
        <taxon>Bacteria</taxon>
        <taxon>Pseudomonadati</taxon>
        <taxon>Pseudomonadota</taxon>
        <taxon>Gammaproteobacteria</taxon>
        <taxon>Lysobacterales</taxon>
        <taxon>Lysobacteraceae</taxon>
        <taxon>Xylella</taxon>
    </lineage>
</organism>
<dbReference type="Proteomes" id="UP000020406">
    <property type="component" value="Unassembled WGS sequence"/>
</dbReference>
<protein>
    <submittedName>
        <fullName evidence="2">Uncharacterized protein</fullName>
    </submittedName>
</protein>
<evidence type="ECO:0000313" key="2">
    <source>
        <dbReference type="EMBL" id="EWS79458.1"/>
    </source>
</evidence>
<feature type="transmembrane region" description="Helical" evidence="1">
    <location>
        <begin position="30"/>
        <end position="54"/>
    </location>
</feature>
<dbReference type="EMBL" id="JDSQ01000001">
    <property type="protein sequence ID" value="EWS79458.1"/>
    <property type="molecule type" value="Genomic_DNA"/>
</dbReference>
<accession>Z9JN83</accession>
<proteinExistence type="predicted"/>
<dbReference type="AlphaFoldDB" id="Z9JN83"/>
<evidence type="ECO:0000256" key="1">
    <source>
        <dbReference type="SAM" id="Phobius"/>
    </source>
</evidence>
<sequence length="102" mass="11030">MVGLQVGFFLTSCGDALWKVSNESYVRCLLLLNLVMYWCPLVRLLPVSVVLFAFDVFQMLQVSLNAGVNVSETYVAAYTAPIVILACAAAGNTLGGDVECVY</sequence>
<keyword evidence="1" id="KW-0472">Membrane</keyword>
<dbReference type="KEGG" id="xtw:AB672_11265"/>